<evidence type="ECO:0000256" key="4">
    <source>
        <dbReference type="ARBA" id="ARBA00022989"/>
    </source>
</evidence>
<evidence type="ECO:0000256" key="1">
    <source>
        <dbReference type="ARBA" id="ARBA00004141"/>
    </source>
</evidence>
<dbReference type="PANTHER" id="PTHR12778:SF10">
    <property type="entry name" value="MAJOR FACILITATOR SUPERFAMILY DOMAIN-CONTAINING PROTEIN 3"/>
    <property type="match status" value="1"/>
</dbReference>
<proteinExistence type="predicted"/>
<keyword evidence="4 6" id="KW-1133">Transmembrane helix</keyword>
<dbReference type="GO" id="GO:0016020">
    <property type="term" value="C:membrane"/>
    <property type="evidence" value="ECO:0007669"/>
    <property type="project" value="UniProtKB-SubCell"/>
</dbReference>
<feature type="transmembrane region" description="Helical" evidence="6">
    <location>
        <begin position="177"/>
        <end position="198"/>
    </location>
</feature>
<feature type="transmembrane region" description="Helical" evidence="6">
    <location>
        <begin position="21"/>
        <end position="42"/>
    </location>
</feature>
<dbReference type="EMBL" id="CP134878">
    <property type="protein sequence ID" value="WNM18672.1"/>
    <property type="molecule type" value="Genomic_DNA"/>
</dbReference>
<evidence type="ECO:0000256" key="3">
    <source>
        <dbReference type="ARBA" id="ARBA00022692"/>
    </source>
</evidence>
<evidence type="ECO:0000256" key="6">
    <source>
        <dbReference type="SAM" id="Phobius"/>
    </source>
</evidence>
<dbReference type="Gene3D" id="1.20.1250.20">
    <property type="entry name" value="MFS general substrate transporter like domains"/>
    <property type="match status" value="1"/>
</dbReference>
<dbReference type="EMBL" id="CP134890">
    <property type="protein sequence ID" value="WNM22723.1"/>
    <property type="molecule type" value="Genomic_DNA"/>
</dbReference>
<dbReference type="Proteomes" id="UP001304515">
    <property type="component" value="Chromosome"/>
</dbReference>
<evidence type="ECO:0000256" key="5">
    <source>
        <dbReference type="ARBA" id="ARBA00023136"/>
    </source>
</evidence>
<feature type="transmembrane region" description="Helical" evidence="6">
    <location>
        <begin position="86"/>
        <end position="106"/>
    </location>
</feature>
<feature type="transmembrane region" description="Helical" evidence="6">
    <location>
        <begin position="279"/>
        <end position="301"/>
    </location>
</feature>
<keyword evidence="3 6" id="KW-0812">Transmembrane</keyword>
<dbReference type="InterPro" id="IPR011701">
    <property type="entry name" value="MFS"/>
</dbReference>
<accession>A0AA96J1R9</accession>
<dbReference type="GO" id="GO:0022857">
    <property type="term" value="F:transmembrane transporter activity"/>
    <property type="evidence" value="ECO:0007669"/>
    <property type="project" value="InterPro"/>
</dbReference>
<dbReference type="RefSeq" id="WP_313322768.1">
    <property type="nucleotide sequence ID" value="NZ_CP134878.1"/>
</dbReference>
<organism evidence="7">
    <name type="scientific">Flavobacterium capsici</name>
    <dbReference type="NCBI Taxonomy" id="3075618"/>
    <lineage>
        <taxon>Bacteria</taxon>
        <taxon>Pseudomonadati</taxon>
        <taxon>Bacteroidota</taxon>
        <taxon>Flavobacteriia</taxon>
        <taxon>Flavobacteriales</taxon>
        <taxon>Flavobacteriaceae</taxon>
        <taxon>Flavobacterium</taxon>
    </lineage>
</organism>
<dbReference type="PANTHER" id="PTHR12778">
    <property type="entry name" value="SOLUTE CARRIER FAMILY 33 ACETYL-COA TRANSPORTER -RELATED"/>
    <property type="match status" value="1"/>
</dbReference>
<gene>
    <name evidence="8" type="ORF">RN605_05030</name>
    <name evidence="7" type="ORF">RN608_11730</name>
</gene>
<reference evidence="7 9" key="1">
    <citation type="submission" date="2023-09" db="EMBL/GenBank/DDBJ databases">
        <title>Flavobacterium sp. a novel bacteria isolate from Pepper rhizosphere.</title>
        <authorList>
            <person name="Peng Y."/>
            <person name="Lee J."/>
        </authorList>
    </citation>
    <scope>NUCLEOTIDE SEQUENCE</scope>
    <source>
        <strain evidence="7">PMR2A8</strain>
        <strain evidence="8 9">PMTSA4</strain>
    </source>
</reference>
<dbReference type="KEGG" id="fcj:RN605_05030"/>
<evidence type="ECO:0000313" key="7">
    <source>
        <dbReference type="EMBL" id="WNM18672.1"/>
    </source>
</evidence>
<keyword evidence="5 6" id="KW-0472">Membrane</keyword>
<keyword evidence="2" id="KW-0813">Transport</keyword>
<feature type="transmembrane region" description="Helical" evidence="6">
    <location>
        <begin position="241"/>
        <end position="259"/>
    </location>
</feature>
<feature type="transmembrane region" description="Helical" evidence="6">
    <location>
        <begin position="48"/>
        <end position="65"/>
    </location>
</feature>
<sequence length="449" mass="50328">MSTTNLPSLSENTFLRYFNFIALYFAQGVPEGMLLFGIPAWMAMNGKSAGEIASFAIACGLPWSFKFIVAPMMDRYTILSMGRKRPWVIFGQLGLMTSFILMSFIPDPLNNLNLLMLFGFIVSFFGAFQDVATDGMAVDIIPIEEQARANGFMWGSKIVGTSSSLALGSWLLNTYSFAISIAMLSILVGFIMLVPIFLKERPGEKTLPWTKGQASPENKKLQVTNWKTIFKSLFSVFSLKNSLLIAIIGFIVCGCQNYMDILLPLFTVKNLGWTDLAYSQVFATSSLIGGISGMLIGGILIDKFGKKRMLNTYLLVLITSTLLIAFLKNFWVNTLLINSYMFIYSLLMVFCNIGFFAICMECCWKKISASQFTLYMTISNIGRIAFAALISPIRTNFSWEISIISFSIFIFISWVLLQFLNINHQVKSIEHLEKKDIESQGMLVTLTQV</sequence>
<protein>
    <submittedName>
        <fullName evidence="7">MFS transporter</fullName>
    </submittedName>
</protein>
<feature type="transmembrane region" description="Helical" evidence="6">
    <location>
        <begin position="397"/>
        <end position="417"/>
    </location>
</feature>
<name>A0AA96J1R9_9FLAO</name>
<keyword evidence="9" id="KW-1185">Reference proteome</keyword>
<dbReference type="InterPro" id="IPR004752">
    <property type="entry name" value="AmpG_permease/AT-1"/>
</dbReference>
<comment type="subcellular location">
    <subcellularLocation>
        <location evidence="1">Membrane</location>
        <topology evidence="1">Multi-pass membrane protein</topology>
    </subcellularLocation>
</comment>
<evidence type="ECO:0000313" key="9">
    <source>
        <dbReference type="Proteomes" id="UP001304515"/>
    </source>
</evidence>
<feature type="transmembrane region" description="Helical" evidence="6">
    <location>
        <begin position="372"/>
        <end position="391"/>
    </location>
</feature>
<dbReference type="AlphaFoldDB" id="A0AA96J1R9"/>
<feature type="transmembrane region" description="Helical" evidence="6">
    <location>
        <begin position="337"/>
        <end position="360"/>
    </location>
</feature>
<feature type="transmembrane region" description="Helical" evidence="6">
    <location>
        <begin position="313"/>
        <end position="331"/>
    </location>
</feature>
<dbReference type="InterPro" id="IPR036259">
    <property type="entry name" value="MFS_trans_sf"/>
</dbReference>
<dbReference type="Pfam" id="PF07690">
    <property type="entry name" value="MFS_1"/>
    <property type="match status" value="1"/>
</dbReference>
<dbReference type="SUPFAM" id="SSF103473">
    <property type="entry name" value="MFS general substrate transporter"/>
    <property type="match status" value="1"/>
</dbReference>
<evidence type="ECO:0000313" key="8">
    <source>
        <dbReference type="EMBL" id="WNM22723.1"/>
    </source>
</evidence>
<feature type="transmembrane region" description="Helical" evidence="6">
    <location>
        <begin position="112"/>
        <end position="131"/>
    </location>
</feature>
<accession>A0AA96J6E3</accession>
<evidence type="ECO:0000256" key="2">
    <source>
        <dbReference type="ARBA" id="ARBA00022448"/>
    </source>
</evidence>